<dbReference type="eggNOG" id="COG0457">
    <property type="taxonomic scope" value="Bacteria"/>
</dbReference>
<dbReference type="STRING" id="1150600.ADIARSV_2095"/>
<dbReference type="SMART" id="SM00028">
    <property type="entry name" value="TPR"/>
    <property type="match status" value="1"/>
</dbReference>
<proteinExistence type="predicted"/>
<sequence length="281" mass="30539">MIKGKQIAVIGLVVVLMGLLLSLDIKGLKKGNEGQHSGEAAEKASQLPLVSVESVSTTAKQALNANLSDQISSLESSIKSAGEPERFSLLKQIAQKWDDVNQPAPSAFYNEQIAEKENTLSAWLKTGDLFTSAYSSTKDTLIQPALVAKALVSYQKALDLNPKSLDAKTGLGVAYVSGTPEPMKGITLLLEVVKEDPKNVKANLNLGLFSIKSGQFDKGVIRFKNVLEKQQLPDAWFYLATCYENLGQKEEAIQAYETSKTLAADPGFSTYIDQRIQTLKK</sequence>
<keyword evidence="2 3" id="KW-0802">TPR repeat</keyword>
<dbReference type="InterPro" id="IPR011990">
    <property type="entry name" value="TPR-like_helical_dom_sf"/>
</dbReference>
<evidence type="ECO:0000256" key="2">
    <source>
        <dbReference type="ARBA" id="ARBA00022803"/>
    </source>
</evidence>
<dbReference type="Pfam" id="PF07719">
    <property type="entry name" value="TPR_2"/>
    <property type="match status" value="1"/>
</dbReference>
<evidence type="ECO:0000313" key="4">
    <source>
        <dbReference type="EMBL" id="EOR94721.1"/>
    </source>
</evidence>
<evidence type="ECO:0000256" key="1">
    <source>
        <dbReference type="ARBA" id="ARBA00022737"/>
    </source>
</evidence>
<dbReference type="Proteomes" id="UP000014174">
    <property type="component" value="Unassembled WGS sequence"/>
</dbReference>
<evidence type="ECO:0000256" key="3">
    <source>
        <dbReference type="PROSITE-ProRule" id="PRU00339"/>
    </source>
</evidence>
<dbReference type="InterPro" id="IPR019734">
    <property type="entry name" value="TPR_rpt"/>
</dbReference>
<dbReference type="RefSeq" id="WP_016195329.1">
    <property type="nucleotide sequence ID" value="NZ_AQPN01000078.1"/>
</dbReference>
<evidence type="ECO:0000313" key="5">
    <source>
        <dbReference type="Proteomes" id="UP000014174"/>
    </source>
</evidence>
<feature type="repeat" description="TPR" evidence="3">
    <location>
        <begin position="233"/>
        <end position="266"/>
    </location>
</feature>
<keyword evidence="1" id="KW-0677">Repeat</keyword>
<reference evidence="4 5" key="1">
    <citation type="journal article" date="2013" name="Genome Announc.">
        <title>Draft Genome Sequence of Arcticibacter svalbardensis Strain MN12-7T, a Member of the Family Sphingobacteriaceae Isolated from an Arctic Soil Sample.</title>
        <authorList>
            <person name="Shivaji S."/>
            <person name="Ara S."/>
            <person name="Prasad S."/>
            <person name="Manasa B.P."/>
            <person name="Begum Z."/>
            <person name="Singh A."/>
            <person name="Kumar Pinnaka A."/>
        </authorList>
    </citation>
    <scope>NUCLEOTIDE SEQUENCE [LARGE SCALE GENOMIC DNA]</scope>
    <source>
        <strain evidence="4 5">MN12-7</strain>
    </source>
</reference>
<dbReference type="PANTHER" id="PTHR45586:SF1">
    <property type="entry name" value="LIPOPOLYSACCHARIDE ASSEMBLY PROTEIN B"/>
    <property type="match status" value="1"/>
</dbReference>
<dbReference type="InterPro" id="IPR013105">
    <property type="entry name" value="TPR_2"/>
</dbReference>
<dbReference type="EMBL" id="AQPN01000078">
    <property type="protein sequence ID" value="EOR94721.1"/>
    <property type="molecule type" value="Genomic_DNA"/>
</dbReference>
<accession>R9GSP2</accession>
<protein>
    <recommendedName>
        <fullName evidence="6">TPR repeat protein</fullName>
    </recommendedName>
</protein>
<dbReference type="InterPro" id="IPR051012">
    <property type="entry name" value="CellSynth/LPSAsmb/PSIAsmb"/>
</dbReference>
<keyword evidence="5" id="KW-1185">Reference proteome</keyword>
<gene>
    <name evidence="4" type="ORF">ADIARSV_2095</name>
</gene>
<dbReference type="PROSITE" id="PS50005">
    <property type="entry name" value="TPR"/>
    <property type="match status" value="1"/>
</dbReference>
<organism evidence="4 5">
    <name type="scientific">Arcticibacter svalbardensis MN12-7</name>
    <dbReference type="NCBI Taxonomy" id="1150600"/>
    <lineage>
        <taxon>Bacteria</taxon>
        <taxon>Pseudomonadati</taxon>
        <taxon>Bacteroidota</taxon>
        <taxon>Sphingobacteriia</taxon>
        <taxon>Sphingobacteriales</taxon>
        <taxon>Sphingobacteriaceae</taxon>
        <taxon>Arcticibacter</taxon>
    </lineage>
</organism>
<name>R9GSP2_9SPHI</name>
<dbReference type="AlphaFoldDB" id="R9GSP2"/>
<dbReference type="SUPFAM" id="SSF48452">
    <property type="entry name" value="TPR-like"/>
    <property type="match status" value="1"/>
</dbReference>
<dbReference type="Gene3D" id="1.25.40.10">
    <property type="entry name" value="Tetratricopeptide repeat domain"/>
    <property type="match status" value="1"/>
</dbReference>
<comment type="caution">
    <text evidence="4">The sequence shown here is derived from an EMBL/GenBank/DDBJ whole genome shotgun (WGS) entry which is preliminary data.</text>
</comment>
<dbReference type="PANTHER" id="PTHR45586">
    <property type="entry name" value="TPR REPEAT-CONTAINING PROTEIN PA4667"/>
    <property type="match status" value="1"/>
</dbReference>
<evidence type="ECO:0008006" key="6">
    <source>
        <dbReference type="Google" id="ProtNLM"/>
    </source>
</evidence>
<dbReference type="PATRIC" id="fig|1150600.3.peg.2069"/>